<gene>
    <name evidence="2" type="ORF">SAMN05443574_12410</name>
</gene>
<keyword evidence="2" id="KW-0540">Nuclease</keyword>
<feature type="domain" description="Homing endonuclease LAGLIDADG" evidence="1">
    <location>
        <begin position="1"/>
        <end position="135"/>
    </location>
</feature>
<evidence type="ECO:0000259" key="1">
    <source>
        <dbReference type="Pfam" id="PF03161"/>
    </source>
</evidence>
<dbReference type="InterPro" id="IPR004860">
    <property type="entry name" value="LAGLIDADG_dom"/>
</dbReference>
<dbReference type="Proteomes" id="UP000182573">
    <property type="component" value="Unassembled WGS sequence"/>
</dbReference>
<protein>
    <submittedName>
        <fullName evidence="2">LAGLIDADG DNA endonuclease family protein</fullName>
    </submittedName>
</protein>
<dbReference type="GO" id="GO:0004519">
    <property type="term" value="F:endonuclease activity"/>
    <property type="evidence" value="ECO:0007669"/>
    <property type="project" value="UniProtKB-KW"/>
</dbReference>
<dbReference type="STRING" id="28442.SAMN05443574_12410"/>
<reference evidence="2 3" key="1">
    <citation type="submission" date="2016-10" db="EMBL/GenBank/DDBJ databases">
        <authorList>
            <person name="de Groot N.N."/>
        </authorList>
    </citation>
    <scope>NUCLEOTIDE SEQUENCE [LARGE SCALE GENOMIC DNA]</scope>
    <source>
        <strain evidence="2 3">DSM 3756</strain>
    </source>
</reference>
<dbReference type="SUPFAM" id="SSF55608">
    <property type="entry name" value="Homing endonucleases"/>
    <property type="match status" value="1"/>
</dbReference>
<name>A0A1H3ADR8_HALVA</name>
<sequence>MLRGLLMGDASVFDSGGRYPAFQLEMANREFLAYLSEEFGVLCRDVKSHRSAAEAARHSRENGANEDASAEDYSDTFSFNLRSHPGLEEFFQWYDSGEKVFPSDLELTPVVLKMWYVCDGSVKWGNSVSKGSMRIGVGNELENKSKLFSYFDGLDVSPRLSGWNLYFDHSDSVKLLEYIGSPLPGFGYKWRIDSKRDYLRLRD</sequence>
<dbReference type="Pfam" id="PF03161">
    <property type="entry name" value="LAGLIDADG_2"/>
    <property type="match status" value="1"/>
</dbReference>
<evidence type="ECO:0000313" key="3">
    <source>
        <dbReference type="Proteomes" id="UP000182573"/>
    </source>
</evidence>
<evidence type="ECO:0000313" key="2">
    <source>
        <dbReference type="EMBL" id="SDX27735.1"/>
    </source>
</evidence>
<dbReference type="EMBL" id="FNOF01000024">
    <property type="protein sequence ID" value="SDX27735.1"/>
    <property type="molecule type" value="Genomic_DNA"/>
</dbReference>
<keyword evidence="2" id="KW-0378">Hydrolase</keyword>
<dbReference type="AlphaFoldDB" id="A0A1H3ADR8"/>
<accession>A0A1H3ADR8</accession>
<proteinExistence type="predicted"/>
<organism evidence="2 3">
    <name type="scientific">Haloarcula vallismortis</name>
    <name type="common">Halobacterium vallismortis</name>
    <dbReference type="NCBI Taxonomy" id="28442"/>
    <lineage>
        <taxon>Archaea</taxon>
        <taxon>Methanobacteriati</taxon>
        <taxon>Methanobacteriota</taxon>
        <taxon>Stenosarchaea group</taxon>
        <taxon>Halobacteria</taxon>
        <taxon>Halobacteriales</taxon>
        <taxon>Haloarculaceae</taxon>
        <taxon>Haloarcula</taxon>
    </lineage>
</organism>
<dbReference type="InterPro" id="IPR027434">
    <property type="entry name" value="Homing_endonucl"/>
</dbReference>
<keyword evidence="2" id="KW-0255">Endonuclease</keyword>